<dbReference type="Proteomes" id="UP001254832">
    <property type="component" value="Unassembled WGS sequence"/>
</dbReference>
<reference evidence="1" key="1">
    <citation type="submission" date="2023-07" db="EMBL/GenBank/DDBJ databases">
        <title>Sorghum-associated microbial communities from plants grown in Nebraska, USA.</title>
        <authorList>
            <person name="Schachtman D."/>
        </authorList>
    </citation>
    <scope>NUCLEOTIDE SEQUENCE</scope>
    <source>
        <strain evidence="1">BE80</strain>
    </source>
</reference>
<comment type="caution">
    <text evidence="1">The sequence shown here is derived from an EMBL/GenBank/DDBJ whole genome shotgun (WGS) entry which is preliminary data.</text>
</comment>
<dbReference type="Gene3D" id="2.60.40.1500">
    <property type="entry name" value="Glycosyl hydrolase domain, family 39"/>
    <property type="match status" value="1"/>
</dbReference>
<accession>A0AAP5H2C7</accession>
<name>A0AAP5H2C7_PAEAM</name>
<proteinExistence type="predicted"/>
<sequence>MTLRFKIDNVKNGMYKIKVRSVNEEHGNVQQEWINLNMGQDLSNSEIDYLKQIAVPHMRIYQIEVNDETLEFNTELSRNEIKSIRLIYQY</sequence>
<gene>
    <name evidence="1" type="ORF">J2W91_002985</name>
</gene>
<protein>
    <submittedName>
        <fullName evidence="1">Beta-xylosidase</fullName>
    </submittedName>
</protein>
<evidence type="ECO:0000313" key="2">
    <source>
        <dbReference type="Proteomes" id="UP001254832"/>
    </source>
</evidence>
<dbReference type="EMBL" id="JAVDTR010000007">
    <property type="protein sequence ID" value="MDR6724517.1"/>
    <property type="molecule type" value="Genomic_DNA"/>
</dbReference>
<dbReference type="SUPFAM" id="SSF51011">
    <property type="entry name" value="Glycosyl hydrolase domain"/>
    <property type="match status" value="1"/>
</dbReference>
<organism evidence="1 2">
    <name type="scientific">Paenibacillus amylolyticus</name>
    <dbReference type="NCBI Taxonomy" id="1451"/>
    <lineage>
        <taxon>Bacteria</taxon>
        <taxon>Bacillati</taxon>
        <taxon>Bacillota</taxon>
        <taxon>Bacilli</taxon>
        <taxon>Bacillales</taxon>
        <taxon>Paenibacillaceae</taxon>
        <taxon>Paenibacillus</taxon>
    </lineage>
</organism>
<dbReference type="AlphaFoldDB" id="A0AAP5H2C7"/>
<evidence type="ECO:0000313" key="1">
    <source>
        <dbReference type="EMBL" id="MDR6724517.1"/>
    </source>
</evidence>